<reference evidence="3" key="1">
    <citation type="journal article" date="2019" name="Int. J. Syst. Evol. Microbiol.">
        <title>The Global Catalogue of Microorganisms (GCM) 10K type strain sequencing project: providing services to taxonomists for standard genome sequencing and annotation.</title>
        <authorList>
            <consortium name="The Broad Institute Genomics Platform"/>
            <consortium name="The Broad Institute Genome Sequencing Center for Infectious Disease"/>
            <person name="Wu L."/>
            <person name="Ma J."/>
        </authorList>
    </citation>
    <scope>NUCLEOTIDE SEQUENCE [LARGE SCALE GENOMIC DNA]</scope>
    <source>
        <strain evidence="3">CCM 8604</strain>
    </source>
</reference>
<organism evidence="2 3">
    <name type="scientific">Alloscardovia venturai</name>
    <dbReference type="NCBI Taxonomy" id="1769421"/>
    <lineage>
        <taxon>Bacteria</taxon>
        <taxon>Bacillati</taxon>
        <taxon>Actinomycetota</taxon>
        <taxon>Actinomycetes</taxon>
        <taxon>Bifidobacteriales</taxon>
        <taxon>Bifidobacteriaceae</taxon>
        <taxon>Alloscardovia</taxon>
    </lineage>
</organism>
<dbReference type="EMBL" id="JBHTHQ010000021">
    <property type="protein sequence ID" value="MFD0705284.1"/>
    <property type="molecule type" value="Genomic_DNA"/>
</dbReference>
<sequence>MKTNTSDPIRRKIEALGPRLSLPLVSKAMGIIEGEHPSHRRGSGYEFLDLRPYIIGDEARSIDWKASARAGQPIVASQEHSSTSNVWMFIDSGIEMTGTTISGESQLDVSLNALRMFAMLSLKRGDNMNFIVGNEKTITRIPLTGGYLECDSLLDDIAQQNLTHRRDWNALLDYALHIRDRYCLLVLATSEEAWDKDALDKLSVLAQTHPIVVVSVAVLNPFDTNTDFSVITDGTSGRKLPAFMRNDTVSTEVHTTRQLAVDQLNHRLNVKGATLFHATSSESMFTTFIRRISIAQIHTRYGLYSK</sequence>
<name>A0ABW2Y6R6_9BIFI</name>
<keyword evidence="3" id="KW-1185">Reference proteome</keyword>
<comment type="caution">
    <text evidence="2">The sequence shown here is derived from an EMBL/GenBank/DDBJ whole genome shotgun (WGS) entry which is preliminary data.</text>
</comment>
<dbReference type="PANTHER" id="PTHR33608">
    <property type="entry name" value="BLL2464 PROTEIN"/>
    <property type="match status" value="1"/>
</dbReference>
<evidence type="ECO:0000313" key="2">
    <source>
        <dbReference type="EMBL" id="MFD0705284.1"/>
    </source>
</evidence>
<gene>
    <name evidence="2" type="ORF">ACFQY8_05950</name>
</gene>
<feature type="domain" description="DUF58" evidence="1">
    <location>
        <begin position="49"/>
        <end position="217"/>
    </location>
</feature>
<accession>A0ABW2Y6R6</accession>
<dbReference type="InterPro" id="IPR002881">
    <property type="entry name" value="DUF58"/>
</dbReference>
<protein>
    <submittedName>
        <fullName evidence="2">DUF58 domain-containing protein</fullName>
    </submittedName>
</protein>
<dbReference type="Pfam" id="PF01882">
    <property type="entry name" value="DUF58"/>
    <property type="match status" value="1"/>
</dbReference>
<dbReference type="PANTHER" id="PTHR33608:SF3">
    <property type="entry name" value="SLR2013 PROTEIN"/>
    <property type="match status" value="1"/>
</dbReference>
<proteinExistence type="predicted"/>
<dbReference type="Proteomes" id="UP001597036">
    <property type="component" value="Unassembled WGS sequence"/>
</dbReference>
<evidence type="ECO:0000313" key="3">
    <source>
        <dbReference type="Proteomes" id="UP001597036"/>
    </source>
</evidence>
<evidence type="ECO:0000259" key="1">
    <source>
        <dbReference type="Pfam" id="PF01882"/>
    </source>
</evidence>
<dbReference type="RefSeq" id="WP_377938976.1">
    <property type="nucleotide sequence ID" value="NZ_JBHTHQ010000021.1"/>
</dbReference>